<name>A0A812LL52_9DINO</name>
<dbReference type="EMBL" id="CAJNJA010009596">
    <property type="protein sequence ID" value="CAE7248401.1"/>
    <property type="molecule type" value="Genomic_DNA"/>
</dbReference>
<organism evidence="1 2">
    <name type="scientific">Symbiodinium necroappetens</name>
    <dbReference type="NCBI Taxonomy" id="1628268"/>
    <lineage>
        <taxon>Eukaryota</taxon>
        <taxon>Sar</taxon>
        <taxon>Alveolata</taxon>
        <taxon>Dinophyceae</taxon>
        <taxon>Suessiales</taxon>
        <taxon>Symbiodiniaceae</taxon>
        <taxon>Symbiodinium</taxon>
    </lineage>
</organism>
<evidence type="ECO:0000313" key="2">
    <source>
        <dbReference type="Proteomes" id="UP000601435"/>
    </source>
</evidence>
<proteinExistence type="predicted"/>
<gene>
    <name evidence="1" type="ORF">SNEC2469_LOCUS4979</name>
</gene>
<dbReference type="AlphaFoldDB" id="A0A812LL52"/>
<dbReference type="OrthoDB" id="10500080at2759"/>
<sequence>MAGAGGLALGAGAVFAAEHAGHLGARPRHDWLRSLRLEEVERKRRHEGCDIAQFAEGAFDDVGRFAGDAAHGVEEFVEDIF</sequence>
<keyword evidence="2" id="KW-1185">Reference proteome</keyword>
<evidence type="ECO:0000313" key="1">
    <source>
        <dbReference type="EMBL" id="CAE7248401.1"/>
    </source>
</evidence>
<accession>A0A812LL52</accession>
<reference evidence="1" key="1">
    <citation type="submission" date="2021-02" db="EMBL/GenBank/DDBJ databases">
        <authorList>
            <person name="Dougan E. K."/>
            <person name="Rhodes N."/>
            <person name="Thang M."/>
            <person name="Chan C."/>
        </authorList>
    </citation>
    <scope>NUCLEOTIDE SEQUENCE</scope>
</reference>
<protein>
    <submittedName>
        <fullName evidence="1">Uncharacterized protein</fullName>
    </submittedName>
</protein>
<comment type="caution">
    <text evidence="1">The sequence shown here is derived from an EMBL/GenBank/DDBJ whole genome shotgun (WGS) entry which is preliminary data.</text>
</comment>
<dbReference type="Proteomes" id="UP000601435">
    <property type="component" value="Unassembled WGS sequence"/>
</dbReference>